<dbReference type="InterPro" id="IPR006460">
    <property type="entry name" value="MIZ1-like_pln"/>
</dbReference>
<dbReference type="Pfam" id="PF04759">
    <property type="entry name" value="DUF617"/>
    <property type="match status" value="1"/>
</dbReference>
<dbReference type="PANTHER" id="PTHR31696:SF14">
    <property type="entry name" value="PROTEIN MIZU-KUSSEI 1"/>
    <property type="match status" value="1"/>
</dbReference>
<organism evidence="1 2">
    <name type="scientific">Stephania japonica</name>
    <dbReference type="NCBI Taxonomy" id="461633"/>
    <lineage>
        <taxon>Eukaryota</taxon>
        <taxon>Viridiplantae</taxon>
        <taxon>Streptophyta</taxon>
        <taxon>Embryophyta</taxon>
        <taxon>Tracheophyta</taxon>
        <taxon>Spermatophyta</taxon>
        <taxon>Magnoliopsida</taxon>
        <taxon>Ranunculales</taxon>
        <taxon>Menispermaceae</taxon>
        <taxon>Menispermoideae</taxon>
        <taxon>Cissampelideae</taxon>
        <taxon>Stephania</taxon>
    </lineage>
</organism>
<sequence length="287" mass="32101">MKTIMARTPHDFSFSKRYFNWRIKGSSEECEGADDDEEVLNCFSSSSQLYMDQDDTTTTTTTTNNNNNIVRAHELAKPVMPHVMMQRPQPSKKKFSIVSISKFRSALALFGNKRKTSFSLSLGNKVMGTLYGYRKGHVHFAFQEDPKSYPAFLIELTMPTGSLIREMASGLVRIALECDKNVAKKGVRLLEEGLWRAYCNGKKCGFAMRRECSAAELKMLKALEPVTMGAGVLPGNIGETSSDECGEVMFMRARFERVVGTKDSEAFYMMNPDGSGGPELSIFLLRV</sequence>
<dbReference type="AlphaFoldDB" id="A0AAP0EHX8"/>
<accession>A0AAP0EHX8</accession>
<evidence type="ECO:0000313" key="2">
    <source>
        <dbReference type="Proteomes" id="UP001417504"/>
    </source>
</evidence>
<keyword evidence="2" id="KW-1185">Reference proteome</keyword>
<name>A0AAP0EHX8_9MAGN</name>
<dbReference type="EMBL" id="JBBNAE010000010">
    <property type="protein sequence ID" value="KAK9091127.1"/>
    <property type="molecule type" value="Genomic_DNA"/>
</dbReference>
<dbReference type="NCBIfam" id="TIGR01570">
    <property type="entry name" value="A_thal_3588"/>
    <property type="match status" value="1"/>
</dbReference>
<dbReference type="PANTHER" id="PTHR31696">
    <property type="entry name" value="PROTEIN MIZU-KUSSEI 1"/>
    <property type="match status" value="1"/>
</dbReference>
<protein>
    <recommendedName>
        <fullName evidence="3">Protein MIZU-KUSSEI 1</fullName>
    </recommendedName>
</protein>
<dbReference type="Proteomes" id="UP001417504">
    <property type="component" value="Unassembled WGS sequence"/>
</dbReference>
<reference evidence="1 2" key="1">
    <citation type="submission" date="2024-01" db="EMBL/GenBank/DDBJ databases">
        <title>Genome assemblies of Stephania.</title>
        <authorList>
            <person name="Yang L."/>
        </authorList>
    </citation>
    <scope>NUCLEOTIDE SEQUENCE [LARGE SCALE GENOMIC DNA]</scope>
    <source>
        <strain evidence="1">QJT</strain>
        <tissue evidence="1">Leaf</tissue>
    </source>
</reference>
<evidence type="ECO:0008006" key="3">
    <source>
        <dbReference type="Google" id="ProtNLM"/>
    </source>
</evidence>
<dbReference type="GO" id="GO:0010274">
    <property type="term" value="P:hydrotropism"/>
    <property type="evidence" value="ECO:0007669"/>
    <property type="project" value="InterPro"/>
</dbReference>
<evidence type="ECO:0000313" key="1">
    <source>
        <dbReference type="EMBL" id="KAK9091127.1"/>
    </source>
</evidence>
<proteinExistence type="predicted"/>
<comment type="caution">
    <text evidence="1">The sequence shown here is derived from an EMBL/GenBank/DDBJ whole genome shotgun (WGS) entry which is preliminary data.</text>
</comment>
<gene>
    <name evidence="1" type="ORF">Sjap_024304</name>
</gene>